<keyword evidence="2" id="KW-1185">Reference proteome</keyword>
<gene>
    <name evidence="1" type="ORF">ABI_13170</name>
</gene>
<protein>
    <submittedName>
        <fullName evidence="1">Uncharacterized protein</fullName>
    </submittedName>
</protein>
<dbReference type="AlphaFoldDB" id="F4QI12"/>
<dbReference type="HOGENOM" id="CLU_3211822_0_0_5"/>
<dbReference type="Proteomes" id="UP000006512">
    <property type="component" value="Unassembled WGS sequence"/>
</dbReference>
<evidence type="ECO:0000313" key="2">
    <source>
        <dbReference type="Proteomes" id="UP000006512"/>
    </source>
</evidence>
<reference evidence="2" key="1">
    <citation type="submission" date="2011-03" db="EMBL/GenBank/DDBJ databases">
        <title>Draft genome sequence of Brevundimonas diminuta.</title>
        <authorList>
            <person name="Brown P.J.B."/>
            <person name="Buechlein A."/>
            <person name="Hemmerich C."/>
            <person name="Brun Y.V."/>
        </authorList>
    </citation>
    <scope>NUCLEOTIDE SEQUENCE [LARGE SCALE GENOMIC DNA]</scope>
    <source>
        <strain evidence="2">C19</strain>
    </source>
</reference>
<name>F4QI12_9CAUL</name>
<proteinExistence type="predicted"/>
<organism evidence="1 2">
    <name type="scientific">Asticcacaulis biprosthecium C19</name>
    <dbReference type="NCBI Taxonomy" id="715226"/>
    <lineage>
        <taxon>Bacteria</taxon>
        <taxon>Pseudomonadati</taxon>
        <taxon>Pseudomonadota</taxon>
        <taxon>Alphaproteobacteria</taxon>
        <taxon>Caulobacterales</taxon>
        <taxon>Caulobacteraceae</taxon>
        <taxon>Asticcacaulis</taxon>
    </lineage>
</organism>
<dbReference type="EMBL" id="GL883077">
    <property type="protein sequence ID" value="EGF92879.1"/>
    <property type="molecule type" value="Genomic_DNA"/>
</dbReference>
<accession>F4QI12</accession>
<evidence type="ECO:0000313" key="1">
    <source>
        <dbReference type="EMBL" id="EGF92879.1"/>
    </source>
</evidence>
<sequence length="44" mass="5054">MYLAKPDFFDFVKKEDIRGLSFEIAHLRPGSNFSMQVVGEYRGG</sequence>